<feature type="domain" description="DNA polymerase alpha/delta/epsilon subunit B" evidence="6">
    <location>
        <begin position="182"/>
        <end position="398"/>
    </location>
</feature>
<gene>
    <name evidence="8" type="ORF">CVLEPA_LOCUS5583</name>
</gene>
<dbReference type="Gene3D" id="3.60.21.50">
    <property type="match status" value="1"/>
</dbReference>
<comment type="similarity">
    <text evidence="2">Belongs to the DNA polymerase delta/II small subunit family.</text>
</comment>
<dbReference type="InterPro" id="IPR041863">
    <property type="entry name" value="PolD2_C"/>
</dbReference>
<proteinExistence type="inferred from homology"/>
<dbReference type="InterPro" id="IPR024826">
    <property type="entry name" value="DNA_pol_delta/II_ssu"/>
</dbReference>
<comment type="subcellular location">
    <subcellularLocation>
        <location evidence="1">Nucleus</location>
    </subcellularLocation>
</comment>
<evidence type="ECO:0000313" key="8">
    <source>
        <dbReference type="EMBL" id="CAK8676086.1"/>
    </source>
</evidence>
<name>A0ABP0FBE4_CLALP</name>
<evidence type="ECO:0000256" key="5">
    <source>
        <dbReference type="ARBA" id="ARBA00023242"/>
    </source>
</evidence>
<evidence type="ECO:0000256" key="2">
    <source>
        <dbReference type="ARBA" id="ARBA00006035"/>
    </source>
</evidence>
<evidence type="ECO:0000256" key="4">
    <source>
        <dbReference type="ARBA" id="ARBA00022705"/>
    </source>
</evidence>
<evidence type="ECO:0000256" key="3">
    <source>
        <dbReference type="ARBA" id="ARBA00017588"/>
    </source>
</evidence>
<evidence type="ECO:0000256" key="1">
    <source>
        <dbReference type="ARBA" id="ARBA00004123"/>
    </source>
</evidence>
<dbReference type="Gene3D" id="2.40.50.430">
    <property type="match status" value="1"/>
</dbReference>
<dbReference type="InterPro" id="IPR007185">
    <property type="entry name" value="DNA_pol_a/d/e_bsu"/>
</dbReference>
<organism evidence="8 9">
    <name type="scientific">Clavelina lepadiformis</name>
    <name type="common">Light-bulb sea squirt</name>
    <name type="synonym">Ascidia lepadiformis</name>
    <dbReference type="NCBI Taxonomy" id="159417"/>
    <lineage>
        <taxon>Eukaryota</taxon>
        <taxon>Metazoa</taxon>
        <taxon>Chordata</taxon>
        <taxon>Tunicata</taxon>
        <taxon>Ascidiacea</taxon>
        <taxon>Aplousobranchia</taxon>
        <taxon>Clavelinidae</taxon>
        <taxon>Clavelina</taxon>
    </lineage>
</organism>
<reference evidence="8 9" key="1">
    <citation type="submission" date="2024-02" db="EMBL/GenBank/DDBJ databases">
        <authorList>
            <person name="Daric V."/>
            <person name="Darras S."/>
        </authorList>
    </citation>
    <scope>NUCLEOTIDE SEQUENCE [LARGE SCALE GENOMIC DNA]</scope>
</reference>
<accession>A0ABP0FBE4</accession>
<dbReference type="CDD" id="cd07387">
    <property type="entry name" value="MPP_PolD2_C"/>
    <property type="match status" value="1"/>
</dbReference>
<keyword evidence="4" id="KW-0235">DNA replication</keyword>
<evidence type="ECO:0000313" key="9">
    <source>
        <dbReference type="Proteomes" id="UP001642483"/>
    </source>
</evidence>
<dbReference type="EMBL" id="CAWYQH010000024">
    <property type="protein sequence ID" value="CAK8676086.1"/>
    <property type="molecule type" value="Genomic_DNA"/>
</dbReference>
<feature type="domain" description="DNA polymerase delta subunit OB-fold" evidence="7">
    <location>
        <begin position="34"/>
        <end position="161"/>
    </location>
</feature>
<dbReference type="PANTHER" id="PTHR10416">
    <property type="entry name" value="DNA POLYMERASE DELTA SUBUNIT 2"/>
    <property type="match status" value="1"/>
</dbReference>
<evidence type="ECO:0000259" key="6">
    <source>
        <dbReference type="Pfam" id="PF04042"/>
    </source>
</evidence>
<keyword evidence="9" id="KW-1185">Reference proteome</keyword>
<dbReference type="Pfam" id="PF18018">
    <property type="entry name" value="DNA_pol_D_N"/>
    <property type="match status" value="1"/>
</dbReference>
<comment type="caution">
    <text evidence="8">The sequence shown here is derived from an EMBL/GenBank/DDBJ whole genome shotgun (WGS) entry which is preliminary data.</text>
</comment>
<dbReference type="InterPro" id="IPR040663">
    <property type="entry name" value="DNA_pol_D_N"/>
</dbReference>
<protein>
    <recommendedName>
        <fullName evidence="3">DNA polymerase delta subunit 2</fullName>
    </recommendedName>
</protein>
<evidence type="ECO:0000259" key="7">
    <source>
        <dbReference type="Pfam" id="PF18018"/>
    </source>
</evidence>
<dbReference type="Pfam" id="PF04042">
    <property type="entry name" value="DNA_pol_E_B"/>
    <property type="match status" value="1"/>
</dbReference>
<dbReference type="PANTHER" id="PTHR10416:SF0">
    <property type="entry name" value="DNA POLYMERASE DELTA SUBUNIT 2"/>
    <property type="match status" value="1"/>
</dbReference>
<sequence>MESNYDGLTYARPTCSRENLSQKFCKLEDKYSRQYAHIYFMRSELMKNRIESAAKKKWGAEINIKKLSDVVKGEKCCLLGTLFKIMPLQPSILKEISEEFSVPLQSERMRFTGEDDKLVLEDSMQRISLVGNIISHECFTGSIIAVLGHESEHGQFEVEDYTYPGLPPQTEIVHVPKDDEYVLFVSGLGIGAKKEKTMQIQLLIDYILGMLGGKEDHELCAKIIHVIVAGNSLSKDTLDKEFQSKAKYLTYKSEASSVKAMCDLDFFLSQLVPFVSVDIMSGEFDPTNHVLPQKPMHPCMFPSARSFHGSTFHSVSNPYECRIEGVHFLGTSGQNINNLYAYSTINDGLRLLSDTLQLQHLAPTAPDTLGSFPFYDIDPFIIDECPHVYFCGNQPHFASEVKLGEDGQKTLLLSIPEFSKTSCAVLLNLKDLTCEELCIDVDWKEEVDNMETDDPEPEK</sequence>
<dbReference type="Proteomes" id="UP001642483">
    <property type="component" value="Unassembled WGS sequence"/>
</dbReference>
<keyword evidence="5" id="KW-0539">Nucleus</keyword>